<organism evidence="5 6">
    <name type="scientific">Cryptosporangium minutisporangium</name>
    <dbReference type="NCBI Taxonomy" id="113569"/>
    <lineage>
        <taxon>Bacteria</taxon>
        <taxon>Bacillati</taxon>
        <taxon>Actinomycetota</taxon>
        <taxon>Actinomycetes</taxon>
        <taxon>Cryptosporangiales</taxon>
        <taxon>Cryptosporangiaceae</taxon>
        <taxon>Cryptosporangium</taxon>
    </lineage>
</organism>
<proteinExistence type="inferred from homology"/>
<sequence>MSALAVRLRKRRLTALTAEVSQQVLAALPELPGSEVVTVAEMREACSLSIEQMLCELTGEDQRISLIDTGRRRAQQRVPVEWMLHNFRLCARTIWHGLVREAACSGDGGAHQLLEEAAVVWDALDRVSTVVTRAYRIERKRLRRTEQRRREQVLSALLERAPTAHGADEEAAEVLGIPPRGPRVVVVSSVGSGHPTTALRSAGYTSAWVTQGARDVGLIACGAADDLPDLTAILERCLPGSVTVSPLIDGFEDVATAYRLTALALRTLPSGHQGITRVTDRLPHTMIAAAPEVSDVLVRHTLGGLLTMRAGDLEIYLATLEALVDADGSFAAAARKLYCHRNTVLKRAHRIEALTGRKLTSTRALLELYLAVLAVRMDTAPMRPCRDLSRHDG</sequence>
<dbReference type="PANTHER" id="PTHR33744:SF1">
    <property type="entry name" value="DNA-BINDING TRANSCRIPTIONAL ACTIVATOR ADER"/>
    <property type="match status" value="1"/>
</dbReference>
<feature type="domain" description="CdaR GGDEF-like" evidence="4">
    <location>
        <begin position="169"/>
        <end position="266"/>
    </location>
</feature>
<evidence type="ECO:0000259" key="3">
    <source>
        <dbReference type="Pfam" id="PF14361"/>
    </source>
</evidence>
<dbReference type="Gene3D" id="1.10.10.2840">
    <property type="entry name" value="PucR C-terminal helix-turn-helix domain"/>
    <property type="match status" value="1"/>
</dbReference>
<evidence type="ECO:0000313" key="6">
    <source>
        <dbReference type="Proteomes" id="UP001501676"/>
    </source>
</evidence>
<evidence type="ECO:0000256" key="1">
    <source>
        <dbReference type="ARBA" id="ARBA00006754"/>
    </source>
</evidence>
<dbReference type="InterPro" id="IPR042070">
    <property type="entry name" value="PucR_C-HTH_sf"/>
</dbReference>
<comment type="caution">
    <text evidence="5">The sequence shown here is derived from an EMBL/GenBank/DDBJ whole genome shotgun (WGS) entry which is preliminary data.</text>
</comment>
<reference evidence="6" key="1">
    <citation type="journal article" date="2019" name="Int. J. Syst. Evol. Microbiol.">
        <title>The Global Catalogue of Microorganisms (GCM) 10K type strain sequencing project: providing services to taxonomists for standard genome sequencing and annotation.</title>
        <authorList>
            <consortium name="The Broad Institute Genomics Platform"/>
            <consortium name="The Broad Institute Genome Sequencing Center for Infectious Disease"/>
            <person name="Wu L."/>
            <person name="Ma J."/>
        </authorList>
    </citation>
    <scope>NUCLEOTIDE SEQUENCE [LARGE SCALE GENOMIC DNA]</scope>
    <source>
        <strain evidence="6">JCM 9458</strain>
    </source>
</reference>
<gene>
    <name evidence="5" type="ORF">GCM10020369_37900</name>
</gene>
<dbReference type="Proteomes" id="UP001501676">
    <property type="component" value="Unassembled WGS sequence"/>
</dbReference>
<accession>A0ABP6T195</accession>
<dbReference type="InterPro" id="IPR051448">
    <property type="entry name" value="CdaR-like_regulators"/>
</dbReference>
<feature type="domain" description="RsbT co-antagonist protein RsbRD N-terminal" evidence="3">
    <location>
        <begin position="15"/>
        <end position="150"/>
    </location>
</feature>
<evidence type="ECO:0000259" key="2">
    <source>
        <dbReference type="Pfam" id="PF13556"/>
    </source>
</evidence>
<dbReference type="Pfam" id="PF17853">
    <property type="entry name" value="GGDEF_2"/>
    <property type="match status" value="1"/>
</dbReference>
<feature type="domain" description="PucR C-terminal helix-turn-helix" evidence="2">
    <location>
        <begin position="316"/>
        <end position="374"/>
    </location>
</feature>
<dbReference type="InterPro" id="IPR025751">
    <property type="entry name" value="RsbRD_N_dom"/>
</dbReference>
<dbReference type="InterPro" id="IPR025736">
    <property type="entry name" value="PucR_C-HTH_dom"/>
</dbReference>
<dbReference type="Pfam" id="PF14361">
    <property type="entry name" value="RsbRD_N"/>
    <property type="match status" value="1"/>
</dbReference>
<comment type="similarity">
    <text evidence="1">Belongs to the CdaR family.</text>
</comment>
<dbReference type="InterPro" id="IPR041522">
    <property type="entry name" value="CdaR_GGDEF"/>
</dbReference>
<evidence type="ECO:0000259" key="4">
    <source>
        <dbReference type="Pfam" id="PF17853"/>
    </source>
</evidence>
<protein>
    <submittedName>
        <fullName evidence="5">Helix-turn-helix domain-containing protein</fullName>
    </submittedName>
</protein>
<dbReference type="EMBL" id="BAAAYN010000023">
    <property type="protein sequence ID" value="GAA3389089.1"/>
    <property type="molecule type" value="Genomic_DNA"/>
</dbReference>
<keyword evidence="6" id="KW-1185">Reference proteome</keyword>
<name>A0ABP6T195_9ACTN</name>
<evidence type="ECO:0000313" key="5">
    <source>
        <dbReference type="EMBL" id="GAA3389089.1"/>
    </source>
</evidence>
<dbReference type="PANTHER" id="PTHR33744">
    <property type="entry name" value="CARBOHYDRATE DIACID REGULATOR"/>
    <property type="match status" value="1"/>
</dbReference>
<dbReference type="Pfam" id="PF13556">
    <property type="entry name" value="HTH_30"/>
    <property type="match status" value="1"/>
</dbReference>